<gene>
    <name evidence="1" type="ORF">ENO77_02540</name>
</gene>
<reference evidence="1" key="1">
    <citation type="journal article" date="2020" name="mSystems">
        <title>Genome- and Community-Level Interaction Insights into Carbon Utilization and Element Cycling Functions of Hydrothermarchaeota in Hydrothermal Sediment.</title>
        <authorList>
            <person name="Zhou Z."/>
            <person name="Liu Y."/>
            <person name="Xu W."/>
            <person name="Pan J."/>
            <person name="Luo Z.H."/>
            <person name="Li M."/>
        </authorList>
    </citation>
    <scope>NUCLEOTIDE SEQUENCE [LARGE SCALE GENOMIC DNA]</scope>
    <source>
        <strain evidence="1">SpSt-16</strain>
    </source>
</reference>
<sequence>MLENVRDAETSKCVERGMGSARSAAPRWVGAIRVGRQVRELYVVIENPRRLVKALEFFDHFKVKVRGISDSTKHVQGVVVLDSYGRKYLADNNIPVNGYVVDIDVQGLEKGIAMAIICSKTLMINPLKRLIVGIDYGKNIGVAVIANDDVVYTGSYRSAEEAVNDIGFFVYNVESEVKIIRIGIAQDIDENFANTIVERFKDVAHIEFVPEYKSSRHKYMLEDTKLATDEIAAINIAFYRSKEVT</sequence>
<comment type="caution">
    <text evidence="1">The sequence shown here is derived from an EMBL/GenBank/DDBJ whole genome shotgun (WGS) entry which is preliminary data.</text>
</comment>
<dbReference type="AlphaFoldDB" id="A0A7C2ZRQ9"/>
<proteinExistence type="predicted"/>
<evidence type="ECO:0000313" key="1">
    <source>
        <dbReference type="EMBL" id="HEW53037.1"/>
    </source>
</evidence>
<accession>A0A7C2ZRQ9</accession>
<protein>
    <submittedName>
        <fullName evidence="1">Uncharacterized protein</fullName>
    </submittedName>
</protein>
<dbReference type="EMBL" id="DSGT01000007">
    <property type="protein sequence ID" value="HEW53037.1"/>
    <property type="molecule type" value="Genomic_DNA"/>
</dbReference>
<name>A0A7C2ZRQ9_9CREN</name>
<organism evidence="1">
    <name type="scientific">Ignisphaera aggregans</name>
    <dbReference type="NCBI Taxonomy" id="334771"/>
    <lineage>
        <taxon>Archaea</taxon>
        <taxon>Thermoproteota</taxon>
        <taxon>Thermoprotei</taxon>
        <taxon>Desulfurococcales</taxon>
        <taxon>Desulfurococcaceae</taxon>
        <taxon>Ignisphaera</taxon>
    </lineage>
</organism>